<evidence type="ECO:0000313" key="3">
    <source>
        <dbReference type="Proteomes" id="UP000253551"/>
    </source>
</evidence>
<accession>A0A367JAD9</accession>
<dbReference type="Proteomes" id="UP000253551">
    <property type="component" value="Unassembled WGS sequence"/>
</dbReference>
<feature type="compositionally biased region" description="Polar residues" evidence="1">
    <location>
        <begin position="83"/>
        <end position="102"/>
    </location>
</feature>
<name>A0A367JAD9_RHIST</name>
<dbReference type="AlphaFoldDB" id="A0A367JAD9"/>
<feature type="non-terminal residue" evidence="2">
    <location>
        <position position="1"/>
    </location>
</feature>
<evidence type="ECO:0000313" key="2">
    <source>
        <dbReference type="EMBL" id="RCH86898.1"/>
    </source>
</evidence>
<keyword evidence="3" id="KW-1185">Reference proteome</keyword>
<evidence type="ECO:0000256" key="1">
    <source>
        <dbReference type="SAM" id="MobiDB-lite"/>
    </source>
</evidence>
<reference evidence="2 3" key="1">
    <citation type="journal article" date="2018" name="G3 (Bethesda)">
        <title>Phylogenetic and Phylogenomic Definition of Rhizopus Species.</title>
        <authorList>
            <person name="Gryganskyi A.P."/>
            <person name="Golan J."/>
            <person name="Dolatabadi S."/>
            <person name="Mondo S."/>
            <person name="Robb S."/>
            <person name="Idnurm A."/>
            <person name="Muszewska A."/>
            <person name="Steczkiewicz K."/>
            <person name="Masonjones S."/>
            <person name="Liao H.L."/>
            <person name="Gajdeczka M.T."/>
            <person name="Anike F."/>
            <person name="Vuek A."/>
            <person name="Anishchenko I.M."/>
            <person name="Voigt K."/>
            <person name="de Hoog G.S."/>
            <person name="Smith M.E."/>
            <person name="Heitman J."/>
            <person name="Vilgalys R."/>
            <person name="Stajich J.E."/>
        </authorList>
    </citation>
    <scope>NUCLEOTIDE SEQUENCE [LARGE SCALE GENOMIC DNA]</scope>
    <source>
        <strain evidence="2 3">LSU 92-RS-03</strain>
    </source>
</reference>
<organism evidence="2 3">
    <name type="scientific">Rhizopus stolonifer</name>
    <name type="common">Rhizopus nigricans</name>
    <dbReference type="NCBI Taxonomy" id="4846"/>
    <lineage>
        <taxon>Eukaryota</taxon>
        <taxon>Fungi</taxon>
        <taxon>Fungi incertae sedis</taxon>
        <taxon>Mucoromycota</taxon>
        <taxon>Mucoromycotina</taxon>
        <taxon>Mucoromycetes</taxon>
        <taxon>Mucorales</taxon>
        <taxon>Mucorineae</taxon>
        <taxon>Rhizopodaceae</taxon>
        <taxon>Rhizopus</taxon>
    </lineage>
</organism>
<feature type="region of interest" description="Disordered" evidence="1">
    <location>
        <begin position="80"/>
        <end position="102"/>
    </location>
</feature>
<dbReference type="EMBL" id="PJQM01003838">
    <property type="protein sequence ID" value="RCH86898.1"/>
    <property type="molecule type" value="Genomic_DNA"/>
</dbReference>
<comment type="caution">
    <text evidence="2">The sequence shown here is derived from an EMBL/GenBank/DDBJ whole genome shotgun (WGS) entry which is preliminary data.</text>
</comment>
<protein>
    <submittedName>
        <fullName evidence="2">Uncharacterized protein</fullName>
    </submittedName>
</protein>
<proteinExistence type="predicted"/>
<sequence>KAKENVENFNQKRKFQQTIEQFVDIFSKRQKAQEVSDEDFKSYHDFEIITTNASSLEDERSRYFLGLLKEEAFERISERRNARAQQQLESAAPSSVNEESDC</sequence>
<gene>
    <name evidence="2" type="ORF">CU098_010073</name>
</gene>